<feature type="compositionally biased region" description="Basic and acidic residues" evidence="1">
    <location>
        <begin position="465"/>
        <end position="474"/>
    </location>
</feature>
<protein>
    <submittedName>
        <fullName evidence="3">Uncharacterized protein</fullName>
    </submittedName>
</protein>
<dbReference type="AlphaFoldDB" id="A0A286UEK4"/>
<comment type="caution">
    <text evidence="3">The sequence shown here is derived from an EMBL/GenBank/DDBJ whole genome shotgun (WGS) entry which is preliminary data.</text>
</comment>
<dbReference type="EMBL" id="NBII01000006">
    <property type="protein sequence ID" value="PAV18021.1"/>
    <property type="molecule type" value="Genomic_DNA"/>
</dbReference>
<accession>A0A286UEK4</accession>
<evidence type="ECO:0000313" key="4">
    <source>
        <dbReference type="Proteomes" id="UP000217199"/>
    </source>
</evidence>
<name>A0A286UEK4_9AGAM</name>
<dbReference type="InParanoid" id="A0A286UEK4"/>
<evidence type="ECO:0000313" key="3">
    <source>
        <dbReference type="EMBL" id="PAV18021.1"/>
    </source>
</evidence>
<proteinExistence type="predicted"/>
<feature type="compositionally biased region" description="Polar residues" evidence="1">
    <location>
        <begin position="1"/>
        <end position="14"/>
    </location>
</feature>
<feature type="region of interest" description="Disordered" evidence="1">
    <location>
        <begin position="117"/>
        <end position="163"/>
    </location>
</feature>
<sequence>MPSITTIQSDSEFTNDYGHKNGNENRVRNGGALSMRTGEVALGETRGLTEVGEECAQIISVSSSAPGLVPCLMKVIESNRVESSQGVQWMPDEDGDDNIIDFSVYEVVENGGKRLSLAPFDANTDEESNEHDTDKAPRDGPGSDSSTETGTDTDFSSPDPPRDDGSRLFNGGIIWGIIGTTLFSISLVYFAYIYHDTLFPKLPFFAPNFALPSIPFFSEWSKYTPIPSFSPSTSTASKQRKRTRRSRVFFPRSSSASHFRPHPSTLHDWLASDSLRLDDTYEAGLLADMSSSSLDDDDIYNFDLESGASKNKKNKGKWKRKDLGDVIDLGADEDYMIGAPQRSANMTKDTLGVSKWKRFIPAKLSGTLSSIQGVQKKKSKSRTHRRSSGASGSSSSTIIFDALVDNNDDTTEDVFGDGYNAGSSYNFYGAGIETNESIPLKPSPRQYGYVHGLGHQNGATSVNSGRERGYGSAS</sequence>
<dbReference type="Proteomes" id="UP000217199">
    <property type="component" value="Unassembled WGS sequence"/>
</dbReference>
<keyword evidence="2" id="KW-0472">Membrane</keyword>
<keyword evidence="2" id="KW-1133">Transmembrane helix</keyword>
<gene>
    <name evidence="3" type="ORF">PNOK_0650700</name>
</gene>
<feature type="transmembrane region" description="Helical" evidence="2">
    <location>
        <begin position="172"/>
        <end position="194"/>
    </location>
</feature>
<feature type="compositionally biased region" description="Basic and acidic residues" evidence="1">
    <location>
        <begin position="17"/>
        <end position="27"/>
    </location>
</feature>
<keyword evidence="2" id="KW-0812">Transmembrane</keyword>
<feature type="region of interest" description="Disordered" evidence="1">
    <location>
        <begin position="1"/>
        <end position="30"/>
    </location>
</feature>
<feature type="region of interest" description="Disordered" evidence="1">
    <location>
        <begin position="370"/>
        <end position="395"/>
    </location>
</feature>
<feature type="compositionally biased region" description="Low complexity" evidence="1">
    <location>
        <begin position="139"/>
        <end position="157"/>
    </location>
</feature>
<keyword evidence="4" id="KW-1185">Reference proteome</keyword>
<feature type="compositionally biased region" description="Basic residues" evidence="1">
    <location>
        <begin position="375"/>
        <end position="387"/>
    </location>
</feature>
<evidence type="ECO:0000256" key="2">
    <source>
        <dbReference type="SAM" id="Phobius"/>
    </source>
</evidence>
<reference evidence="3 4" key="1">
    <citation type="journal article" date="2017" name="Mol. Ecol.">
        <title>Comparative and population genomic landscape of Phellinus noxius: A hypervariable fungus causing root rot in trees.</title>
        <authorList>
            <person name="Chung C.L."/>
            <person name="Lee T.J."/>
            <person name="Akiba M."/>
            <person name="Lee H.H."/>
            <person name="Kuo T.H."/>
            <person name="Liu D."/>
            <person name="Ke H.M."/>
            <person name="Yokoi T."/>
            <person name="Roa M.B."/>
            <person name="Lu M.J."/>
            <person name="Chang Y.Y."/>
            <person name="Ann P.J."/>
            <person name="Tsai J.N."/>
            <person name="Chen C.Y."/>
            <person name="Tzean S.S."/>
            <person name="Ota Y."/>
            <person name="Hattori T."/>
            <person name="Sahashi N."/>
            <person name="Liou R.F."/>
            <person name="Kikuchi T."/>
            <person name="Tsai I.J."/>
        </authorList>
    </citation>
    <scope>NUCLEOTIDE SEQUENCE [LARGE SCALE GENOMIC DNA]</scope>
    <source>
        <strain evidence="3 4">FFPRI411160</strain>
    </source>
</reference>
<feature type="region of interest" description="Disordered" evidence="1">
    <location>
        <begin position="452"/>
        <end position="474"/>
    </location>
</feature>
<evidence type="ECO:0000256" key="1">
    <source>
        <dbReference type="SAM" id="MobiDB-lite"/>
    </source>
</evidence>
<organism evidence="3 4">
    <name type="scientific">Pyrrhoderma noxium</name>
    <dbReference type="NCBI Taxonomy" id="2282107"/>
    <lineage>
        <taxon>Eukaryota</taxon>
        <taxon>Fungi</taxon>
        <taxon>Dikarya</taxon>
        <taxon>Basidiomycota</taxon>
        <taxon>Agaricomycotina</taxon>
        <taxon>Agaricomycetes</taxon>
        <taxon>Hymenochaetales</taxon>
        <taxon>Hymenochaetaceae</taxon>
        <taxon>Pyrrhoderma</taxon>
    </lineage>
</organism>